<proteinExistence type="predicted"/>
<evidence type="ECO:0000313" key="2">
    <source>
        <dbReference type="EMBL" id="MBB4734972.1"/>
    </source>
</evidence>
<dbReference type="EMBL" id="JACHNA010000001">
    <property type="protein sequence ID" value="MBB4734972.1"/>
    <property type="molecule type" value="Genomic_DNA"/>
</dbReference>
<dbReference type="Pfam" id="PF12706">
    <property type="entry name" value="Lactamase_B_2"/>
    <property type="match status" value="1"/>
</dbReference>
<keyword evidence="3" id="KW-1185">Reference proteome</keyword>
<dbReference type="Proteomes" id="UP000540191">
    <property type="component" value="Unassembled WGS sequence"/>
</dbReference>
<dbReference type="PANTHER" id="PTHR46018:SF4">
    <property type="entry name" value="METALLO-HYDROLASE YHFI-RELATED"/>
    <property type="match status" value="1"/>
</dbReference>
<evidence type="ECO:0000313" key="3">
    <source>
        <dbReference type="Proteomes" id="UP000540191"/>
    </source>
</evidence>
<name>A0A7W7M2K1_9MICC</name>
<comment type="caution">
    <text evidence="2">The sequence shown here is derived from an EMBL/GenBank/DDBJ whole genome shotgun (WGS) entry which is preliminary data.</text>
</comment>
<accession>A0A7W7M2K1</accession>
<dbReference type="CDD" id="cd07716">
    <property type="entry name" value="RNaseZ_short-form-like_MBL-fold"/>
    <property type="match status" value="1"/>
</dbReference>
<dbReference type="Gene3D" id="3.60.15.10">
    <property type="entry name" value="Ribonuclease Z/Hydroxyacylglutathione hydrolase-like"/>
    <property type="match status" value="1"/>
</dbReference>
<organism evidence="2 3">
    <name type="scientific">Micrococcus cohnii</name>
    <dbReference type="NCBI Taxonomy" id="993416"/>
    <lineage>
        <taxon>Bacteria</taxon>
        <taxon>Bacillati</taxon>
        <taxon>Actinomycetota</taxon>
        <taxon>Actinomycetes</taxon>
        <taxon>Micrococcales</taxon>
        <taxon>Micrococcaceae</taxon>
        <taxon>Micrococcus</taxon>
    </lineage>
</organism>
<gene>
    <name evidence="2" type="ORF">HDA30_000480</name>
</gene>
<reference evidence="2 3" key="1">
    <citation type="submission" date="2020-08" db="EMBL/GenBank/DDBJ databases">
        <title>Sequencing the genomes of 1000 actinobacteria strains.</title>
        <authorList>
            <person name="Klenk H.-P."/>
        </authorList>
    </citation>
    <scope>NUCLEOTIDE SEQUENCE [LARGE SCALE GENOMIC DNA]</scope>
    <source>
        <strain evidence="2 3">DSM 23974</strain>
    </source>
</reference>
<sequence>MKLTIIGSSGSFPGPGSPASCYLLTAESVAADGVTPKTWRILLDMGNGSLGTLQRYILLEDLDAIALSHLHPDHFMDLCGMHVAIRWNPAGWHAGRVPVLGPSGTAERIAVAYGMDPEPGMREDFEFQTWSPHEPMTVGPFRITPVPVRHPIDEAYALRIEVEETDEDGHERTRVLTYSGDTDSCDGLVEAARDADLFLCEAAFHEGRDDHIEGVHLTGFRAGQMAAQAGAKKLLLTHLPVWNDAQTAVAEARRAYEGPLTVAVSGMSYRV</sequence>
<dbReference type="RefSeq" id="WP_184241005.1">
    <property type="nucleotide sequence ID" value="NZ_JACHNA010000001.1"/>
</dbReference>
<evidence type="ECO:0000259" key="1">
    <source>
        <dbReference type="Pfam" id="PF12706"/>
    </source>
</evidence>
<dbReference type="PANTHER" id="PTHR46018">
    <property type="entry name" value="ZINC PHOSPHODIESTERASE ELAC PROTEIN 1"/>
    <property type="match status" value="1"/>
</dbReference>
<protein>
    <submittedName>
        <fullName evidence="2">Ribonuclease BN (tRNA processing enzyme)</fullName>
    </submittedName>
</protein>
<dbReference type="GO" id="GO:0042781">
    <property type="term" value="F:3'-tRNA processing endoribonuclease activity"/>
    <property type="evidence" value="ECO:0007669"/>
    <property type="project" value="TreeGrafter"/>
</dbReference>
<dbReference type="SUPFAM" id="SSF56281">
    <property type="entry name" value="Metallo-hydrolase/oxidoreductase"/>
    <property type="match status" value="1"/>
</dbReference>
<dbReference type="AlphaFoldDB" id="A0A7W7M2K1"/>
<dbReference type="InterPro" id="IPR001279">
    <property type="entry name" value="Metallo-B-lactamas"/>
</dbReference>
<feature type="domain" description="Metallo-beta-lactamase" evidence="1">
    <location>
        <begin position="40"/>
        <end position="238"/>
    </location>
</feature>
<dbReference type="InterPro" id="IPR036866">
    <property type="entry name" value="RibonucZ/Hydroxyglut_hydro"/>
</dbReference>